<dbReference type="AlphaFoldDB" id="A0AAQ3KUX7"/>
<evidence type="ECO:0000313" key="1">
    <source>
        <dbReference type="EMBL" id="WOL13553.1"/>
    </source>
</evidence>
<gene>
    <name evidence="1" type="ORF">Cni_G22323</name>
</gene>
<protein>
    <submittedName>
        <fullName evidence="1">Uncharacterized protein</fullName>
    </submittedName>
</protein>
<sequence>MLEECRRLRQRFHRVELRNEPELPVARGECCQGDHHLGIPRTVCECVEESQPRCMWLASAGALACNVFPLTYNPVNPSTAIFLSCSAGHLLPVQTASTSTPSCCTCRSCTRSNQYRPYIYPPNSIDCSAAWSYDGRG</sequence>
<name>A0AAQ3KUX7_9LILI</name>
<reference evidence="1 2" key="1">
    <citation type="submission" date="2023-10" db="EMBL/GenBank/DDBJ databases">
        <title>Chromosome-scale genome assembly provides insights into flower coloration mechanisms of Canna indica.</title>
        <authorList>
            <person name="Li C."/>
        </authorList>
    </citation>
    <scope>NUCLEOTIDE SEQUENCE [LARGE SCALE GENOMIC DNA]</scope>
    <source>
        <tissue evidence="1">Flower</tissue>
    </source>
</reference>
<proteinExistence type="predicted"/>
<keyword evidence="2" id="KW-1185">Reference proteome</keyword>
<dbReference type="Proteomes" id="UP001327560">
    <property type="component" value="Chromosome 7"/>
</dbReference>
<accession>A0AAQ3KUX7</accession>
<organism evidence="1 2">
    <name type="scientific">Canna indica</name>
    <name type="common">Indian-shot</name>
    <dbReference type="NCBI Taxonomy" id="4628"/>
    <lineage>
        <taxon>Eukaryota</taxon>
        <taxon>Viridiplantae</taxon>
        <taxon>Streptophyta</taxon>
        <taxon>Embryophyta</taxon>
        <taxon>Tracheophyta</taxon>
        <taxon>Spermatophyta</taxon>
        <taxon>Magnoliopsida</taxon>
        <taxon>Liliopsida</taxon>
        <taxon>Zingiberales</taxon>
        <taxon>Cannaceae</taxon>
        <taxon>Canna</taxon>
    </lineage>
</organism>
<evidence type="ECO:0000313" key="2">
    <source>
        <dbReference type="Proteomes" id="UP001327560"/>
    </source>
</evidence>
<dbReference type="EMBL" id="CP136896">
    <property type="protein sequence ID" value="WOL13553.1"/>
    <property type="molecule type" value="Genomic_DNA"/>
</dbReference>